<organism evidence="2 3">
    <name type="scientific">Cyclobacterium qasimii</name>
    <dbReference type="NCBI Taxonomy" id="1350429"/>
    <lineage>
        <taxon>Bacteria</taxon>
        <taxon>Pseudomonadati</taxon>
        <taxon>Bacteroidota</taxon>
        <taxon>Cytophagia</taxon>
        <taxon>Cytophagales</taxon>
        <taxon>Cyclobacteriaceae</taxon>
        <taxon>Cyclobacterium</taxon>
    </lineage>
</organism>
<dbReference type="InterPro" id="IPR036465">
    <property type="entry name" value="vWFA_dom_sf"/>
</dbReference>
<accession>A0A512CGM9</accession>
<comment type="caution">
    <text evidence="2">The sequence shown here is derived from an EMBL/GenBank/DDBJ whole genome shotgun (WGS) entry which is preliminary data.</text>
</comment>
<gene>
    <name evidence="2" type="ORF">CQA01_38600</name>
</gene>
<dbReference type="InterPro" id="IPR002881">
    <property type="entry name" value="DUF58"/>
</dbReference>
<dbReference type="Pfam" id="PF01882">
    <property type="entry name" value="DUF58"/>
    <property type="match status" value="1"/>
</dbReference>
<dbReference type="PANTHER" id="PTHR33608">
    <property type="entry name" value="BLL2464 PROTEIN"/>
    <property type="match status" value="1"/>
</dbReference>
<evidence type="ECO:0000313" key="2">
    <source>
        <dbReference type="EMBL" id="GEO23326.1"/>
    </source>
</evidence>
<sequence length="294" mass="33323">MKMNQLIKKLRKYEILLRKVANSHLQGDHLSIFKGAGLEFDDLRPYQYGDDVRTIEWKVSAKGHGTFVKTFKEDKDQSVYFLLDVSGSQDIGSKVRKKIDLGKEIAGVLTLASVHEGSQVGLVSYSDQKETIIIPGKGTRQAVKIIKGIFNPETKSKKTDLNGLFTFCLNLIKKRSILFVISDFIDEEYERPLKALAFKHDLVVLQMTDPIESALPSLGIIPVFDKEEDKTTWVNTAFGGFSKKIATSFTTDRAHLKDFCKKNQINYLQIATDQDIVLPLMELFKLRNKTMKRG</sequence>
<keyword evidence="3" id="KW-1185">Reference proteome</keyword>
<proteinExistence type="predicted"/>
<dbReference type="Proteomes" id="UP000321301">
    <property type="component" value="Unassembled WGS sequence"/>
</dbReference>
<dbReference type="SUPFAM" id="SSF53300">
    <property type="entry name" value="vWA-like"/>
    <property type="match status" value="1"/>
</dbReference>
<dbReference type="AlphaFoldDB" id="A0A512CGM9"/>
<dbReference type="Gene3D" id="3.40.50.410">
    <property type="entry name" value="von Willebrand factor, type A domain"/>
    <property type="match status" value="1"/>
</dbReference>
<protein>
    <recommendedName>
        <fullName evidence="1">DUF58 domain-containing protein</fullName>
    </recommendedName>
</protein>
<evidence type="ECO:0000313" key="3">
    <source>
        <dbReference type="Proteomes" id="UP000321301"/>
    </source>
</evidence>
<reference evidence="2 3" key="1">
    <citation type="submission" date="2019-07" db="EMBL/GenBank/DDBJ databases">
        <title>Whole genome shotgun sequence of Cyclobacterium qasimii NBRC 106168.</title>
        <authorList>
            <person name="Hosoyama A."/>
            <person name="Uohara A."/>
            <person name="Ohji S."/>
            <person name="Ichikawa N."/>
        </authorList>
    </citation>
    <scope>NUCLEOTIDE SEQUENCE [LARGE SCALE GENOMIC DNA]</scope>
    <source>
        <strain evidence="2 3">NBRC 106168</strain>
    </source>
</reference>
<name>A0A512CGM9_9BACT</name>
<dbReference type="EMBL" id="BJYV01000022">
    <property type="protein sequence ID" value="GEO23326.1"/>
    <property type="molecule type" value="Genomic_DNA"/>
</dbReference>
<dbReference type="PANTHER" id="PTHR33608:SF6">
    <property type="entry name" value="BLL2464 PROTEIN"/>
    <property type="match status" value="1"/>
</dbReference>
<feature type="domain" description="DUF58" evidence="1">
    <location>
        <begin position="42"/>
        <end position="250"/>
    </location>
</feature>
<evidence type="ECO:0000259" key="1">
    <source>
        <dbReference type="Pfam" id="PF01882"/>
    </source>
</evidence>